<dbReference type="InterPro" id="IPR010982">
    <property type="entry name" value="Lambda_DNA-bd_dom_sf"/>
</dbReference>
<feature type="active site" evidence="3">
    <location>
        <position position="124"/>
    </location>
</feature>
<comment type="similarity">
    <text evidence="3">Belongs to the cyanase family.</text>
</comment>
<keyword evidence="6" id="KW-1185">Reference proteome</keyword>
<dbReference type="SUPFAM" id="SSF55234">
    <property type="entry name" value="Cyanase C-terminal domain"/>
    <property type="match status" value="1"/>
</dbReference>
<proteinExistence type="inferred from homology"/>
<comment type="catalytic activity">
    <reaction evidence="3">
        <text>cyanate + hydrogencarbonate + 3 H(+) = NH4(+) + 2 CO2</text>
        <dbReference type="Rhea" id="RHEA:11120"/>
        <dbReference type="ChEBI" id="CHEBI:15378"/>
        <dbReference type="ChEBI" id="CHEBI:16526"/>
        <dbReference type="ChEBI" id="CHEBI:17544"/>
        <dbReference type="ChEBI" id="CHEBI:28938"/>
        <dbReference type="ChEBI" id="CHEBI:29195"/>
        <dbReference type="EC" id="4.2.1.104"/>
    </reaction>
</comment>
<dbReference type="PANTHER" id="PTHR34186">
    <property type="entry name" value="CYANATE HYDRATASE"/>
    <property type="match status" value="1"/>
</dbReference>
<name>A0A9N8YPR3_9GLOM</name>
<dbReference type="EC" id="4.2.1.104" evidence="3"/>
<dbReference type="HAMAP" id="MF_00535">
    <property type="entry name" value="Cyanate_hydrat"/>
    <property type="match status" value="1"/>
</dbReference>
<evidence type="ECO:0000313" key="5">
    <source>
        <dbReference type="EMBL" id="CAG8448216.1"/>
    </source>
</evidence>
<organism evidence="5 6">
    <name type="scientific">Acaulospora morrowiae</name>
    <dbReference type="NCBI Taxonomy" id="94023"/>
    <lineage>
        <taxon>Eukaryota</taxon>
        <taxon>Fungi</taxon>
        <taxon>Fungi incertae sedis</taxon>
        <taxon>Mucoromycota</taxon>
        <taxon>Glomeromycotina</taxon>
        <taxon>Glomeromycetes</taxon>
        <taxon>Diversisporales</taxon>
        <taxon>Acaulosporaceae</taxon>
        <taxon>Acaulospora</taxon>
    </lineage>
</organism>
<gene>
    <name evidence="3" type="primary">cyn1</name>
    <name evidence="5" type="ORF">AMORRO_LOCUS754</name>
</gene>
<evidence type="ECO:0000313" key="6">
    <source>
        <dbReference type="Proteomes" id="UP000789342"/>
    </source>
</evidence>
<reference evidence="5" key="1">
    <citation type="submission" date="2021-06" db="EMBL/GenBank/DDBJ databases">
        <authorList>
            <person name="Kallberg Y."/>
            <person name="Tangrot J."/>
            <person name="Rosling A."/>
        </authorList>
    </citation>
    <scope>NUCLEOTIDE SEQUENCE</scope>
    <source>
        <strain evidence="5">CL551</strain>
    </source>
</reference>
<dbReference type="OrthoDB" id="10019422at2759"/>
<dbReference type="NCBIfam" id="TIGR00673">
    <property type="entry name" value="cynS"/>
    <property type="match status" value="1"/>
</dbReference>
<dbReference type="SMART" id="SM01116">
    <property type="entry name" value="Cyanate_lyase"/>
    <property type="match status" value="1"/>
</dbReference>
<protein>
    <recommendedName>
        <fullName evidence="3">Cyanate hydratase</fullName>
        <shortName evidence="3">Cyanase</shortName>
        <ecNumber evidence="3">4.2.1.104</ecNumber>
    </recommendedName>
    <alternativeName>
        <fullName evidence="3">Cyanate hydrolase</fullName>
    </alternativeName>
    <alternativeName>
        <fullName evidence="3">Cyanate lyase</fullName>
    </alternativeName>
</protein>
<dbReference type="PIRSF" id="PIRSF001263">
    <property type="entry name" value="Cyanate_hydratas"/>
    <property type="match status" value="1"/>
</dbReference>
<dbReference type="Pfam" id="PF02560">
    <property type="entry name" value="Cyanate_lyase"/>
    <property type="match status" value="1"/>
</dbReference>
<dbReference type="GO" id="GO:0003677">
    <property type="term" value="F:DNA binding"/>
    <property type="evidence" value="ECO:0007669"/>
    <property type="project" value="InterPro"/>
</dbReference>
<feature type="domain" description="Cyanate lyase C-terminal" evidence="4">
    <location>
        <begin position="85"/>
        <end position="157"/>
    </location>
</feature>
<evidence type="ECO:0000256" key="2">
    <source>
        <dbReference type="ARBA" id="ARBA00023239"/>
    </source>
</evidence>
<comment type="function">
    <text evidence="1 3">Catalyzes the reaction of cyanate with bicarbonate to produce ammonia and carbon dioxide.</text>
</comment>
<sequence>MNPSLKGKLSPLSIKLFEAKKEKKLTFAEIGEKLGKDEVWVAAVFYEQAKPEESDLVKLGVLLDIQENYLINSFDVHTYFPNRGGLFDLPPADPLIYRLYEIIQVYGYPLKAIINEKFGDGIMSAIDFTANVEKVEKDDQERVKITLEGKYLPFKKW</sequence>
<dbReference type="Proteomes" id="UP000789342">
    <property type="component" value="Unassembled WGS sequence"/>
</dbReference>
<feature type="active site" evidence="3">
    <location>
        <position position="98"/>
    </location>
</feature>
<dbReference type="PRINTS" id="PR01693">
    <property type="entry name" value="CYANASE"/>
</dbReference>
<dbReference type="SUPFAM" id="SSF47413">
    <property type="entry name" value="lambda repressor-like DNA-binding domains"/>
    <property type="match status" value="1"/>
</dbReference>
<evidence type="ECO:0000256" key="3">
    <source>
        <dbReference type="HAMAP-Rule" id="MF_03139"/>
    </source>
</evidence>
<dbReference type="Gene3D" id="1.10.260.40">
    <property type="entry name" value="lambda repressor-like DNA-binding domains"/>
    <property type="match status" value="1"/>
</dbReference>
<dbReference type="GO" id="GO:0008824">
    <property type="term" value="F:cyanate hydratase activity"/>
    <property type="evidence" value="ECO:0007669"/>
    <property type="project" value="UniProtKB-UniRule"/>
</dbReference>
<comment type="caution">
    <text evidence="5">The sequence shown here is derived from an EMBL/GenBank/DDBJ whole genome shotgun (WGS) entry which is preliminary data.</text>
</comment>
<feature type="active site" evidence="3">
    <location>
        <position position="101"/>
    </location>
</feature>
<dbReference type="InterPro" id="IPR003712">
    <property type="entry name" value="Cyanate_lyase_C"/>
</dbReference>
<evidence type="ECO:0000259" key="4">
    <source>
        <dbReference type="SMART" id="SM01116"/>
    </source>
</evidence>
<dbReference type="InterPro" id="IPR008076">
    <property type="entry name" value="Cyanase"/>
</dbReference>
<dbReference type="Gene3D" id="3.30.1160.10">
    <property type="entry name" value="Cyanate lyase, C-terminal domain"/>
    <property type="match status" value="1"/>
</dbReference>
<accession>A0A9N8YPR3</accession>
<dbReference type="AlphaFoldDB" id="A0A9N8YPR3"/>
<dbReference type="EMBL" id="CAJVPV010000239">
    <property type="protein sequence ID" value="CAG8448216.1"/>
    <property type="molecule type" value="Genomic_DNA"/>
</dbReference>
<dbReference type="CDD" id="cd00559">
    <property type="entry name" value="Cyanase_C"/>
    <property type="match status" value="1"/>
</dbReference>
<dbReference type="InterPro" id="IPR036581">
    <property type="entry name" value="Cyanate_lyase_C_sf"/>
</dbReference>
<dbReference type="PANTHER" id="PTHR34186:SF2">
    <property type="entry name" value="CYANATE HYDRATASE"/>
    <property type="match status" value="1"/>
</dbReference>
<dbReference type="NCBIfam" id="NF002773">
    <property type="entry name" value="PRK02866.1"/>
    <property type="match status" value="1"/>
</dbReference>
<evidence type="ECO:0000256" key="1">
    <source>
        <dbReference type="ARBA" id="ARBA00003561"/>
    </source>
</evidence>
<keyword evidence="2 3" id="KW-0456">Lyase</keyword>